<reference evidence="2 3" key="1">
    <citation type="submission" date="2016-10" db="EMBL/GenBank/DDBJ databases">
        <authorList>
            <person name="de Groot N.N."/>
        </authorList>
    </citation>
    <scope>NUCLEOTIDE SEQUENCE [LARGE SCALE GENOMIC DNA]</scope>
    <source>
        <strain evidence="2 3">DSM 21668</strain>
    </source>
</reference>
<feature type="transmembrane region" description="Helical" evidence="1">
    <location>
        <begin position="36"/>
        <end position="54"/>
    </location>
</feature>
<organism evidence="2 3">
    <name type="scientific">Siphonobacter aquaeclarae</name>
    <dbReference type="NCBI Taxonomy" id="563176"/>
    <lineage>
        <taxon>Bacteria</taxon>
        <taxon>Pseudomonadati</taxon>
        <taxon>Bacteroidota</taxon>
        <taxon>Cytophagia</taxon>
        <taxon>Cytophagales</taxon>
        <taxon>Cytophagaceae</taxon>
        <taxon>Siphonobacter</taxon>
    </lineage>
</organism>
<feature type="transmembrane region" description="Helical" evidence="1">
    <location>
        <begin position="132"/>
        <end position="151"/>
    </location>
</feature>
<dbReference type="EMBL" id="FNGS01000011">
    <property type="protein sequence ID" value="SDN00292.1"/>
    <property type="molecule type" value="Genomic_DNA"/>
</dbReference>
<protein>
    <recommendedName>
        <fullName evidence="4">UbiA prenyltransferase family protein</fullName>
    </recommendedName>
</protein>
<name>A0A1G9XTZ8_9BACT</name>
<evidence type="ECO:0000313" key="3">
    <source>
        <dbReference type="Proteomes" id="UP000198901"/>
    </source>
</evidence>
<keyword evidence="1" id="KW-1133">Transmembrane helix</keyword>
<sequence>MLKRLQELHWLNLDVAAGAGLCAAAASRLPDGAGPVNRMAIVVLMLTVWVIYTADRLLDVRKKPVPSTPRHRFHLANAGWLWKLTAGVAALAGGLALTLPAGLLRSGGILAGIVAAYLLLVNRLGPKSKLHLFKEPLTALVYTAGVWGVAFSGKEAIAWEEKAQAGIFLLIAFQNLLLFSWMETRAGKPPVPNLSSILREGFSDVLFGLCLAGIIGLFLAISFTELVPYQRRFAFTQVLMSLVLVEIRRDYRFYLKNERYRWVGDGIFLLPFWLF</sequence>
<feature type="transmembrane region" description="Helical" evidence="1">
    <location>
        <begin position="202"/>
        <end position="223"/>
    </location>
</feature>
<proteinExistence type="predicted"/>
<accession>A0A1G9XTZ8</accession>
<keyword evidence="1" id="KW-0472">Membrane</keyword>
<evidence type="ECO:0008006" key="4">
    <source>
        <dbReference type="Google" id="ProtNLM"/>
    </source>
</evidence>
<dbReference type="OrthoDB" id="976812at2"/>
<dbReference type="Proteomes" id="UP000198901">
    <property type="component" value="Unassembled WGS sequence"/>
</dbReference>
<gene>
    <name evidence="2" type="ORF">SAMN04488090_4755</name>
</gene>
<keyword evidence="3" id="KW-1185">Reference proteome</keyword>
<feature type="transmembrane region" description="Helical" evidence="1">
    <location>
        <begin position="103"/>
        <end position="120"/>
    </location>
</feature>
<feature type="transmembrane region" description="Helical" evidence="1">
    <location>
        <begin position="163"/>
        <end position="181"/>
    </location>
</feature>
<dbReference type="AlphaFoldDB" id="A0A1G9XTZ8"/>
<keyword evidence="1" id="KW-0812">Transmembrane</keyword>
<dbReference type="RefSeq" id="WP_093208593.1">
    <property type="nucleotide sequence ID" value="NZ_FNGS01000011.1"/>
</dbReference>
<evidence type="ECO:0000256" key="1">
    <source>
        <dbReference type="SAM" id="Phobius"/>
    </source>
</evidence>
<feature type="transmembrane region" description="Helical" evidence="1">
    <location>
        <begin position="75"/>
        <end position="97"/>
    </location>
</feature>
<evidence type="ECO:0000313" key="2">
    <source>
        <dbReference type="EMBL" id="SDN00292.1"/>
    </source>
</evidence>
<dbReference type="STRING" id="563176.SAMN04488090_4755"/>